<keyword evidence="2" id="KW-1185">Reference proteome</keyword>
<reference evidence="2" key="1">
    <citation type="submission" date="2015-03" db="EMBL/GenBank/DDBJ databases">
        <authorList>
            <person name="Nijsse Bart"/>
        </authorList>
    </citation>
    <scope>NUCLEOTIDE SEQUENCE [LARGE SCALE GENOMIC DNA]</scope>
</reference>
<evidence type="ECO:0000313" key="2">
    <source>
        <dbReference type="Proteomes" id="UP000049855"/>
    </source>
</evidence>
<gene>
    <name evidence="1" type="ORF">SpAn4DRAFT_1109</name>
</gene>
<sequence>MYTCYSSFLILPYRKKIKKAQYATALQITPIKMDAHSICKAVFDNTNKSKTIAHLMRLT</sequence>
<proteinExistence type="predicted"/>
<evidence type="ECO:0000313" key="1">
    <source>
        <dbReference type="EMBL" id="CQR74647.1"/>
    </source>
</evidence>
<organism evidence="1 2">
    <name type="scientific">Sporomusa ovata</name>
    <dbReference type="NCBI Taxonomy" id="2378"/>
    <lineage>
        <taxon>Bacteria</taxon>
        <taxon>Bacillati</taxon>
        <taxon>Bacillota</taxon>
        <taxon>Negativicutes</taxon>
        <taxon>Selenomonadales</taxon>
        <taxon>Sporomusaceae</taxon>
        <taxon>Sporomusa</taxon>
    </lineage>
</organism>
<dbReference type="EMBL" id="CTRP01000014">
    <property type="protein sequence ID" value="CQR74647.1"/>
    <property type="molecule type" value="Genomic_DNA"/>
</dbReference>
<dbReference type="AlphaFoldDB" id="A0A0U1L4K4"/>
<name>A0A0U1L4K4_9FIRM</name>
<protein>
    <submittedName>
        <fullName evidence="1">Uncharacterized protein</fullName>
    </submittedName>
</protein>
<accession>A0A0U1L4K4</accession>
<dbReference type="Proteomes" id="UP000049855">
    <property type="component" value="Unassembled WGS sequence"/>
</dbReference>